<proteinExistence type="predicted"/>
<evidence type="ECO:0000313" key="1">
    <source>
        <dbReference type="EMBL" id="PSL47200.1"/>
    </source>
</evidence>
<name>A0A2P8HLV8_CHINA</name>
<dbReference type="AlphaFoldDB" id="A0A2P8HLV8"/>
<keyword evidence="2" id="KW-1185">Reference proteome</keyword>
<organism evidence="1 2">
    <name type="scientific">Chitinophaga niastensis</name>
    <dbReference type="NCBI Taxonomy" id="536980"/>
    <lineage>
        <taxon>Bacteria</taxon>
        <taxon>Pseudomonadati</taxon>
        <taxon>Bacteroidota</taxon>
        <taxon>Chitinophagia</taxon>
        <taxon>Chitinophagales</taxon>
        <taxon>Chitinophagaceae</taxon>
        <taxon>Chitinophaga</taxon>
    </lineage>
</organism>
<dbReference type="EMBL" id="PYAW01000002">
    <property type="protein sequence ID" value="PSL47200.1"/>
    <property type="molecule type" value="Genomic_DNA"/>
</dbReference>
<comment type="caution">
    <text evidence="1">The sequence shown here is derived from an EMBL/GenBank/DDBJ whole genome shotgun (WGS) entry which is preliminary data.</text>
</comment>
<gene>
    <name evidence="1" type="ORF">CLV51_10245</name>
</gene>
<dbReference type="Proteomes" id="UP000240971">
    <property type="component" value="Unassembled WGS sequence"/>
</dbReference>
<reference evidence="1 2" key="1">
    <citation type="submission" date="2018-03" db="EMBL/GenBank/DDBJ databases">
        <title>Genomic Encyclopedia of Archaeal and Bacterial Type Strains, Phase II (KMG-II): from individual species to whole genera.</title>
        <authorList>
            <person name="Goeker M."/>
        </authorList>
    </citation>
    <scope>NUCLEOTIDE SEQUENCE [LARGE SCALE GENOMIC DNA]</scope>
    <source>
        <strain evidence="1 2">DSM 24859</strain>
    </source>
</reference>
<evidence type="ECO:0000313" key="2">
    <source>
        <dbReference type="Proteomes" id="UP000240971"/>
    </source>
</evidence>
<sequence length="30" mass="3490">MYLVLTESFNLVPPLEAIRYGVYEEATYHA</sequence>
<protein>
    <submittedName>
        <fullName evidence="1">Uncharacterized protein</fullName>
    </submittedName>
</protein>
<accession>A0A2P8HLV8</accession>